<name>A0ABT8F2B6_9BACT</name>
<feature type="domain" description="POTRA" evidence="7">
    <location>
        <begin position="418"/>
        <end position="493"/>
    </location>
</feature>
<evidence type="ECO:0000256" key="5">
    <source>
        <dbReference type="ARBA" id="ARBA00023136"/>
    </source>
</evidence>
<dbReference type="InterPro" id="IPR034746">
    <property type="entry name" value="POTRA"/>
</dbReference>
<organism evidence="8 9">
    <name type="scientific">Shiella aurantiaca</name>
    <dbReference type="NCBI Taxonomy" id="3058365"/>
    <lineage>
        <taxon>Bacteria</taxon>
        <taxon>Pseudomonadati</taxon>
        <taxon>Bacteroidota</taxon>
        <taxon>Cytophagia</taxon>
        <taxon>Cytophagales</taxon>
        <taxon>Shiellaceae</taxon>
        <taxon>Shiella</taxon>
    </lineage>
</organism>
<protein>
    <submittedName>
        <fullName evidence="8">POTRA domain-containing protein</fullName>
    </submittedName>
</protein>
<evidence type="ECO:0000256" key="6">
    <source>
        <dbReference type="ARBA" id="ARBA00023237"/>
    </source>
</evidence>
<dbReference type="PANTHER" id="PTHR12815">
    <property type="entry name" value="SORTING AND ASSEMBLY MACHINERY SAMM50 PROTEIN FAMILY MEMBER"/>
    <property type="match status" value="1"/>
</dbReference>
<evidence type="ECO:0000256" key="4">
    <source>
        <dbReference type="ARBA" id="ARBA00022729"/>
    </source>
</evidence>
<dbReference type="PANTHER" id="PTHR12815:SF47">
    <property type="entry name" value="TRANSLOCATION AND ASSEMBLY MODULE SUBUNIT TAMA"/>
    <property type="match status" value="1"/>
</dbReference>
<evidence type="ECO:0000256" key="3">
    <source>
        <dbReference type="ARBA" id="ARBA00022692"/>
    </source>
</evidence>
<keyword evidence="2" id="KW-1134">Transmembrane beta strand</keyword>
<dbReference type="PIRSF" id="PIRSF006076">
    <property type="entry name" value="OM_assembly_OMP85"/>
    <property type="match status" value="1"/>
</dbReference>
<dbReference type="Pfam" id="PF07244">
    <property type="entry name" value="POTRA"/>
    <property type="match status" value="4"/>
</dbReference>
<dbReference type="Proteomes" id="UP001168552">
    <property type="component" value="Unassembled WGS sequence"/>
</dbReference>
<keyword evidence="3" id="KW-0812">Transmembrane</keyword>
<dbReference type="Gene3D" id="2.40.160.50">
    <property type="entry name" value="membrane protein fhac: a member of the omp85/tpsb transporter family"/>
    <property type="match status" value="1"/>
</dbReference>
<comment type="subcellular location">
    <subcellularLocation>
        <location evidence="1">Membrane</location>
    </subcellularLocation>
</comment>
<reference evidence="8" key="1">
    <citation type="submission" date="2023-06" db="EMBL/GenBank/DDBJ databases">
        <title>Cytophagales bacterium Strain LB-30, isolated from soil.</title>
        <authorList>
            <person name="Liu B."/>
        </authorList>
    </citation>
    <scope>NUCLEOTIDE SEQUENCE</scope>
    <source>
        <strain evidence="8">LB-30</strain>
    </source>
</reference>
<keyword evidence="5" id="KW-0472">Membrane</keyword>
<dbReference type="Gene3D" id="3.10.20.310">
    <property type="entry name" value="membrane protein fhac"/>
    <property type="match status" value="5"/>
</dbReference>
<keyword evidence="4" id="KW-0732">Signal</keyword>
<evidence type="ECO:0000313" key="8">
    <source>
        <dbReference type="EMBL" id="MDN4164592.1"/>
    </source>
</evidence>
<accession>A0ABT8F2B6</accession>
<dbReference type="RefSeq" id="WP_320003120.1">
    <property type="nucleotide sequence ID" value="NZ_JAUHJS010000002.1"/>
</dbReference>
<evidence type="ECO:0000259" key="7">
    <source>
        <dbReference type="PROSITE" id="PS51779"/>
    </source>
</evidence>
<comment type="caution">
    <text evidence="8">The sequence shown here is derived from an EMBL/GenBank/DDBJ whole genome shotgun (WGS) entry which is preliminary data.</text>
</comment>
<keyword evidence="6" id="KW-0998">Cell outer membrane</keyword>
<sequence>MRYIVLLLLFINVSAAYSQVGFRRNNRAAATPELSYSSPRELEIAEIKVEGSEFLDANALISITGLKVGDVIKVPGDAISGAIKKLWQQGIIGNVSIQISKIEEGKVFLVIQLTERPRLTRFNFAGVNKSQESELNDKIKLIKGRVLTDAVLKNTEINVKKYFVDKGFLNTEVKITQAKDTLISNGVQLTIKVNKNAKVKINKIVFEGNDNVKDATLKRKMKNTHEHARFNIIEDMLKHVVYSSPSQWLYSLSHRDTVPFKAAKEYINDHVKLNVFNTSKLIKADFEEDKESLITYYNAKGFRDAEIVSDTFYRHDNRTIDIKLTINEGRKYYFRDIIWSGNYVYTDAVLDRILDVKKGDVYDMEMINKKLNYNPQGADISSLYMDDGYLFFTINPVEVRVEGDSIDVEMRIFEGKQATINKLIVKGNDRTSDHVILREIRTLPGQKFNRSELIRTQQQLSQLGYFDPEKIGLNPIPNFANSTVDIEFTLEERSSDKIELSGGWGGFIGFIGTVGLVFNNFSTKNLFNLDKWRPLPVGDGQQFSIRAQASGVQFQNYSVGFVEPWLGGKKPNSFSINFNHSIQRYLDFRTRDVNGALRVTGVSMGLGRRLEWPDNYFVQSNSINYQYYYLDLPVNSGSDFGFNNGEANNINFNNTISRNSVDNPLYPRGGSSLSLSTTFTPPYSLFNKLDYNNASNAEKFKWVEYHKWMFDASYFVKVFDDLVLNARAHFGFLGGYSQEAGIGPFERFTLGGSGLAGQQSGFLLGADIIALRGYQDNSLRPIETVLSRETDANGQTTISPRNISGGTIFNKFVMELRYPVSLNPSATIFLLTFAEAGNTWNNYAEFNPYELKRSAGVGARIFMPAFGLIGLDWGYGFDRAPNGTGRSGPQFHFTIGQQIR</sequence>
<evidence type="ECO:0000313" key="9">
    <source>
        <dbReference type="Proteomes" id="UP001168552"/>
    </source>
</evidence>
<dbReference type="InterPro" id="IPR010827">
    <property type="entry name" value="BamA/TamA_POTRA"/>
</dbReference>
<proteinExistence type="predicted"/>
<evidence type="ECO:0000256" key="1">
    <source>
        <dbReference type="ARBA" id="ARBA00004370"/>
    </source>
</evidence>
<evidence type="ECO:0000256" key="2">
    <source>
        <dbReference type="ARBA" id="ARBA00022452"/>
    </source>
</evidence>
<gene>
    <name evidence="8" type="ORF">QWY31_03710</name>
</gene>
<dbReference type="InterPro" id="IPR039910">
    <property type="entry name" value="D15-like"/>
</dbReference>
<dbReference type="EMBL" id="JAUHJS010000002">
    <property type="protein sequence ID" value="MDN4164592.1"/>
    <property type="molecule type" value="Genomic_DNA"/>
</dbReference>
<dbReference type="PROSITE" id="PS51779">
    <property type="entry name" value="POTRA"/>
    <property type="match status" value="2"/>
</dbReference>
<feature type="domain" description="POTRA" evidence="7">
    <location>
        <begin position="42"/>
        <end position="116"/>
    </location>
</feature>
<dbReference type="InterPro" id="IPR023707">
    <property type="entry name" value="OM_assembly_BamA"/>
</dbReference>
<keyword evidence="9" id="KW-1185">Reference proteome</keyword>